<dbReference type="InterPro" id="IPR036770">
    <property type="entry name" value="Ankyrin_rpt-contain_sf"/>
</dbReference>
<sequence length="324" mass="36313">MNNNVSVLSDICNGNMSQIKSLKYEDPSFHWCEIYYPKTKETCLHKAAQFGHVEIVDYLLTEFSPKHVDIRNIDNKTPLHEGAQFGKLECVKMLLQHGAEINAIKRSDWTPLMLACTKEDDCYVEIVQYLLDKGAILNFQNKDGWTSLHIAARNSNPSFLKMLLNKNVNVNVKTKNQRNALHIAALHGNLKNVELLISHINPNEIDSSGNTSFHEAVLGGELEVVNYLIKKGANINVSNNAGANALHLAAGQGLSNFIHLLVNTYGFDVNTKDSNGYTPLHYATRKGNYSEMKILIELGSDIHQLDHSDKTAYDYFIKCPSNNL</sequence>
<dbReference type="GO" id="GO:0070531">
    <property type="term" value="C:BRCA1-A complex"/>
    <property type="evidence" value="ECO:0007669"/>
    <property type="project" value="TreeGrafter"/>
</dbReference>
<dbReference type="SUPFAM" id="SSF48403">
    <property type="entry name" value="Ankyrin repeat"/>
    <property type="match status" value="1"/>
</dbReference>
<gene>
    <name evidence="4" type="ORF">WA026_002825</name>
</gene>
<accession>A0AAW1U1H7</accession>
<organism evidence="4 5">
    <name type="scientific">Henosepilachna vigintioctopunctata</name>
    <dbReference type="NCBI Taxonomy" id="420089"/>
    <lineage>
        <taxon>Eukaryota</taxon>
        <taxon>Metazoa</taxon>
        <taxon>Ecdysozoa</taxon>
        <taxon>Arthropoda</taxon>
        <taxon>Hexapoda</taxon>
        <taxon>Insecta</taxon>
        <taxon>Pterygota</taxon>
        <taxon>Neoptera</taxon>
        <taxon>Endopterygota</taxon>
        <taxon>Coleoptera</taxon>
        <taxon>Polyphaga</taxon>
        <taxon>Cucujiformia</taxon>
        <taxon>Coccinelloidea</taxon>
        <taxon>Coccinellidae</taxon>
        <taxon>Epilachninae</taxon>
        <taxon>Epilachnini</taxon>
        <taxon>Henosepilachna</taxon>
    </lineage>
</organism>
<dbReference type="GO" id="GO:0031436">
    <property type="term" value="C:BRCA1-BARD1 complex"/>
    <property type="evidence" value="ECO:0007669"/>
    <property type="project" value="TreeGrafter"/>
</dbReference>
<feature type="repeat" description="ANK" evidence="3">
    <location>
        <begin position="107"/>
        <end position="142"/>
    </location>
</feature>
<dbReference type="Proteomes" id="UP001431783">
    <property type="component" value="Unassembled WGS sequence"/>
</dbReference>
<dbReference type="PROSITE" id="PS50088">
    <property type="entry name" value="ANK_REPEAT"/>
    <property type="match status" value="6"/>
</dbReference>
<evidence type="ECO:0000313" key="5">
    <source>
        <dbReference type="Proteomes" id="UP001431783"/>
    </source>
</evidence>
<dbReference type="InterPro" id="IPR002110">
    <property type="entry name" value="Ankyrin_rpt"/>
</dbReference>
<feature type="repeat" description="ANK" evidence="3">
    <location>
        <begin position="208"/>
        <end position="240"/>
    </location>
</feature>
<dbReference type="PROSITE" id="PS50297">
    <property type="entry name" value="ANK_REP_REGION"/>
    <property type="match status" value="4"/>
</dbReference>
<dbReference type="EMBL" id="JARQZJ010000031">
    <property type="protein sequence ID" value="KAK9874477.1"/>
    <property type="molecule type" value="Genomic_DNA"/>
</dbReference>
<name>A0AAW1U1H7_9CUCU</name>
<feature type="repeat" description="ANK" evidence="3">
    <location>
        <begin position="275"/>
        <end position="307"/>
    </location>
</feature>
<evidence type="ECO:0008006" key="6">
    <source>
        <dbReference type="Google" id="ProtNLM"/>
    </source>
</evidence>
<proteinExistence type="predicted"/>
<dbReference type="Pfam" id="PF12796">
    <property type="entry name" value="Ank_2"/>
    <property type="match status" value="2"/>
</dbReference>
<dbReference type="GO" id="GO:0085020">
    <property type="term" value="P:protein K6-linked ubiquitination"/>
    <property type="evidence" value="ECO:0007669"/>
    <property type="project" value="TreeGrafter"/>
</dbReference>
<protein>
    <recommendedName>
        <fullName evidence="6">Ankyrin repeat domain-containing protein 16</fullName>
    </recommendedName>
</protein>
<dbReference type="GO" id="GO:0004842">
    <property type="term" value="F:ubiquitin-protein transferase activity"/>
    <property type="evidence" value="ECO:0007669"/>
    <property type="project" value="TreeGrafter"/>
</dbReference>
<dbReference type="PANTHER" id="PTHR24171:SF8">
    <property type="entry name" value="BRCA1-ASSOCIATED RING DOMAIN PROTEIN 1"/>
    <property type="match status" value="1"/>
</dbReference>
<keyword evidence="2 3" id="KW-0040">ANK repeat</keyword>
<feature type="repeat" description="ANK" evidence="3">
    <location>
        <begin position="143"/>
        <end position="175"/>
    </location>
</feature>
<evidence type="ECO:0000256" key="1">
    <source>
        <dbReference type="ARBA" id="ARBA00022737"/>
    </source>
</evidence>
<dbReference type="Gene3D" id="1.25.40.20">
    <property type="entry name" value="Ankyrin repeat-containing domain"/>
    <property type="match status" value="5"/>
</dbReference>
<dbReference type="AlphaFoldDB" id="A0AAW1U1H7"/>
<dbReference type="PRINTS" id="PR01415">
    <property type="entry name" value="ANKYRIN"/>
</dbReference>
<evidence type="ECO:0000256" key="3">
    <source>
        <dbReference type="PROSITE-ProRule" id="PRU00023"/>
    </source>
</evidence>
<dbReference type="SMART" id="SM00248">
    <property type="entry name" value="ANK"/>
    <property type="match status" value="8"/>
</dbReference>
<comment type="caution">
    <text evidence="4">The sequence shown here is derived from an EMBL/GenBank/DDBJ whole genome shotgun (WGS) entry which is preliminary data.</text>
</comment>
<keyword evidence="1" id="KW-0677">Repeat</keyword>
<keyword evidence="5" id="KW-1185">Reference proteome</keyword>
<feature type="repeat" description="ANK" evidence="3">
    <location>
        <begin position="241"/>
        <end position="274"/>
    </location>
</feature>
<feature type="repeat" description="ANK" evidence="3">
    <location>
        <begin position="74"/>
        <end position="106"/>
    </location>
</feature>
<dbReference type="Pfam" id="PF13637">
    <property type="entry name" value="Ank_4"/>
    <property type="match status" value="1"/>
</dbReference>
<dbReference type="Pfam" id="PF13857">
    <property type="entry name" value="Ank_5"/>
    <property type="match status" value="1"/>
</dbReference>
<evidence type="ECO:0000313" key="4">
    <source>
        <dbReference type="EMBL" id="KAK9874477.1"/>
    </source>
</evidence>
<evidence type="ECO:0000256" key="2">
    <source>
        <dbReference type="ARBA" id="ARBA00023043"/>
    </source>
</evidence>
<reference evidence="4 5" key="1">
    <citation type="submission" date="2023-03" db="EMBL/GenBank/DDBJ databases">
        <title>Genome insight into feeding habits of ladybird beetles.</title>
        <authorList>
            <person name="Li H.-S."/>
            <person name="Huang Y.-H."/>
            <person name="Pang H."/>
        </authorList>
    </citation>
    <scope>NUCLEOTIDE SEQUENCE [LARGE SCALE GENOMIC DNA]</scope>
    <source>
        <strain evidence="4">SYSU_2023b</strain>
        <tissue evidence="4">Whole body</tissue>
    </source>
</reference>
<dbReference type="PANTHER" id="PTHR24171">
    <property type="entry name" value="ANKYRIN REPEAT DOMAIN-CONTAINING PROTEIN 39-RELATED"/>
    <property type="match status" value="1"/>
</dbReference>